<dbReference type="EMBL" id="JAPEUV010000207">
    <property type="protein sequence ID" value="KAJ4330309.1"/>
    <property type="molecule type" value="Genomic_DNA"/>
</dbReference>
<feature type="compositionally biased region" description="Basic residues" evidence="11">
    <location>
        <begin position="1784"/>
        <end position="1798"/>
    </location>
</feature>
<dbReference type="SUPFAM" id="SSF144083">
    <property type="entry name" value="Magnesium transport protein CorA, transmembrane region"/>
    <property type="match status" value="1"/>
</dbReference>
<dbReference type="OrthoDB" id="5430750at2759"/>
<feature type="domain" description="Peptidase A1" evidence="13">
    <location>
        <begin position="105"/>
        <end position="435"/>
    </location>
</feature>
<gene>
    <name evidence="14" type="ORF">N0V87_010107</name>
</gene>
<feature type="coiled-coil region" evidence="10">
    <location>
        <begin position="1421"/>
        <end position="1448"/>
    </location>
</feature>
<dbReference type="CDD" id="cd06097">
    <property type="entry name" value="Aspergillopepsin_like"/>
    <property type="match status" value="1"/>
</dbReference>
<reference evidence="14" key="1">
    <citation type="submission" date="2022-10" db="EMBL/GenBank/DDBJ databases">
        <title>Tapping the CABI collections for fungal endophytes: first genome assemblies for Collariella, Neodidymelliopsis, Ascochyta clinopodiicola, Didymella pomorum, Didymosphaeria variabile, Neocosmospora piperis and Neocucurbitaria cava.</title>
        <authorList>
            <person name="Hill R."/>
        </authorList>
    </citation>
    <scope>NUCLEOTIDE SEQUENCE</scope>
    <source>
        <strain evidence="14">IMI 360193</strain>
    </source>
</reference>
<feature type="active site" evidence="9">
    <location>
        <position position="326"/>
    </location>
</feature>
<feature type="active site" evidence="9">
    <location>
        <position position="123"/>
    </location>
</feature>
<evidence type="ECO:0000256" key="9">
    <source>
        <dbReference type="PIRSR" id="PIRSR601461-1"/>
    </source>
</evidence>
<dbReference type="Pfam" id="PF00026">
    <property type="entry name" value="Asp"/>
    <property type="match status" value="1"/>
</dbReference>
<protein>
    <recommendedName>
        <fullName evidence="13">Peptidase A1 domain-containing protein</fullName>
    </recommendedName>
</protein>
<dbReference type="GO" id="GO:0004190">
    <property type="term" value="F:aspartic-type endopeptidase activity"/>
    <property type="evidence" value="ECO:0007669"/>
    <property type="project" value="UniProtKB-KW"/>
</dbReference>
<dbReference type="GO" id="GO:0016020">
    <property type="term" value="C:membrane"/>
    <property type="evidence" value="ECO:0007669"/>
    <property type="project" value="UniProtKB-SubCell"/>
</dbReference>
<dbReference type="PANTHER" id="PTHR47966:SF1">
    <property type="entry name" value="ASPARTYL PROTEINASE"/>
    <property type="match status" value="1"/>
</dbReference>
<feature type="transmembrane region" description="Helical" evidence="12">
    <location>
        <begin position="1521"/>
        <end position="1545"/>
    </location>
</feature>
<evidence type="ECO:0000256" key="12">
    <source>
        <dbReference type="SAM" id="Phobius"/>
    </source>
</evidence>
<dbReference type="PRINTS" id="PR00792">
    <property type="entry name" value="PEPSIN"/>
</dbReference>
<proteinExistence type="inferred from homology"/>
<dbReference type="InterPro" id="IPR034163">
    <property type="entry name" value="Aspergillopepsin-like_cat_dom"/>
</dbReference>
<keyword evidence="15" id="KW-1185">Reference proteome</keyword>
<name>A0A9W9BV13_9PLEO</name>
<dbReference type="GO" id="GO:0046873">
    <property type="term" value="F:metal ion transmembrane transporter activity"/>
    <property type="evidence" value="ECO:0007669"/>
    <property type="project" value="InterPro"/>
</dbReference>
<dbReference type="Gene3D" id="2.40.70.10">
    <property type="entry name" value="Acid Proteases"/>
    <property type="match status" value="2"/>
</dbReference>
<dbReference type="Pfam" id="PF22893">
    <property type="entry name" value="ULD_2"/>
    <property type="match status" value="1"/>
</dbReference>
<dbReference type="GO" id="GO:0006508">
    <property type="term" value="P:proteolysis"/>
    <property type="evidence" value="ECO:0007669"/>
    <property type="project" value="UniProtKB-KW"/>
</dbReference>
<evidence type="ECO:0000256" key="7">
    <source>
        <dbReference type="ARBA" id="ARBA00022989"/>
    </source>
</evidence>
<evidence type="ECO:0000256" key="1">
    <source>
        <dbReference type="ARBA" id="ARBA00004141"/>
    </source>
</evidence>
<keyword evidence="7 12" id="KW-1133">Transmembrane helix</keyword>
<dbReference type="InterPro" id="IPR021109">
    <property type="entry name" value="Peptidase_aspartic_dom_sf"/>
</dbReference>
<dbReference type="InterPro" id="IPR045863">
    <property type="entry name" value="CorA_TM1_TM2"/>
</dbReference>
<evidence type="ECO:0000313" key="14">
    <source>
        <dbReference type="EMBL" id="KAJ4330309.1"/>
    </source>
</evidence>
<dbReference type="FunFam" id="2.40.70.10:FF:000092">
    <property type="entry name" value="Aspartic endopeptidase (AP1)"/>
    <property type="match status" value="1"/>
</dbReference>
<feature type="region of interest" description="Disordered" evidence="11">
    <location>
        <begin position="573"/>
        <end position="624"/>
    </location>
</feature>
<keyword evidence="10" id="KW-0175">Coiled coil</keyword>
<evidence type="ECO:0000256" key="2">
    <source>
        <dbReference type="ARBA" id="ARBA00007447"/>
    </source>
</evidence>
<evidence type="ECO:0000256" key="8">
    <source>
        <dbReference type="ARBA" id="ARBA00023136"/>
    </source>
</evidence>
<evidence type="ECO:0000256" key="11">
    <source>
        <dbReference type="SAM" id="MobiDB-lite"/>
    </source>
</evidence>
<evidence type="ECO:0000259" key="13">
    <source>
        <dbReference type="PROSITE" id="PS51767"/>
    </source>
</evidence>
<evidence type="ECO:0000256" key="10">
    <source>
        <dbReference type="SAM" id="Coils"/>
    </source>
</evidence>
<keyword evidence="8 12" id="KW-0472">Membrane</keyword>
<feature type="compositionally biased region" description="Basic and acidic residues" evidence="11">
    <location>
        <begin position="599"/>
        <end position="613"/>
    </location>
</feature>
<comment type="subcellular location">
    <subcellularLocation>
        <location evidence="1">Membrane</location>
        <topology evidence="1">Multi-pass membrane protein</topology>
    </subcellularLocation>
</comment>
<dbReference type="SUPFAM" id="SSF50630">
    <property type="entry name" value="Acid proteases"/>
    <property type="match status" value="1"/>
</dbReference>
<evidence type="ECO:0000313" key="15">
    <source>
        <dbReference type="Proteomes" id="UP001140562"/>
    </source>
</evidence>
<dbReference type="PANTHER" id="PTHR47966">
    <property type="entry name" value="BETA-SITE APP-CLEAVING ENZYME, ISOFORM A-RELATED"/>
    <property type="match status" value="1"/>
</dbReference>
<keyword evidence="3" id="KW-0645">Protease</keyword>
<keyword evidence="5" id="KW-0064">Aspartyl protease</keyword>
<comment type="similarity">
    <text evidence="2">Belongs to the peptidase A1 family.</text>
</comment>
<feature type="transmembrane region" description="Helical" evidence="12">
    <location>
        <begin position="1557"/>
        <end position="1579"/>
    </location>
</feature>
<dbReference type="Pfam" id="PF01544">
    <property type="entry name" value="CorA"/>
    <property type="match status" value="1"/>
</dbReference>
<evidence type="ECO:0000256" key="6">
    <source>
        <dbReference type="ARBA" id="ARBA00022801"/>
    </source>
</evidence>
<dbReference type="InterPro" id="IPR054464">
    <property type="entry name" value="ULD_fung"/>
</dbReference>
<organism evidence="14 15">
    <name type="scientific">Didymella glomerata</name>
    <dbReference type="NCBI Taxonomy" id="749621"/>
    <lineage>
        <taxon>Eukaryota</taxon>
        <taxon>Fungi</taxon>
        <taxon>Dikarya</taxon>
        <taxon>Ascomycota</taxon>
        <taxon>Pezizomycotina</taxon>
        <taxon>Dothideomycetes</taxon>
        <taxon>Pleosporomycetidae</taxon>
        <taxon>Pleosporales</taxon>
        <taxon>Pleosporineae</taxon>
        <taxon>Didymellaceae</taxon>
        <taxon>Didymella</taxon>
    </lineage>
</organism>
<dbReference type="InterPro" id="IPR033121">
    <property type="entry name" value="PEPTIDASE_A1"/>
</dbReference>
<keyword evidence="6" id="KW-0378">Hydrolase</keyword>
<comment type="caution">
    <text evidence="14">The sequence shown here is derived from an EMBL/GenBank/DDBJ whole genome shotgun (WGS) entry which is preliminary data.</text>
</comment>
<evidence type="ECO:0000256" key="4">
    <source>
        <dbReference type="ARBA" id="ARBA00022692"/>
    </source>
</evidence>
<evidence type="ECO:0000256" key="3">
    <source>
        <dbReference type="ARBA" id="ARBA00022670"/>
    </source>
</evidence>
<feature type="region of interest" description="Disordered" evidence="11">
    <location>
        <begin position="1733"/>
        <end position="1825"/>
    </location>
</feature>
<dbReference type="InterPro" id="IPR001461">
    <property type="entry name" value="Aspartic_peptidase_A1"/>
</dbReference>
<dbReference type="Proteomes" id="UP001140562">
    <property type="component" value="Unassembled WGS sequence"/>
</dbReference>
<dbReference type="Gene3D" id="1.20.58.340">
    <property type="entry name" value="Magnesium transport protein CorA, transmembrane region"/>
    <property type="match status" value="1"/>
</dbReference>
<dbReference type="PROSITE" id="PS51767">
    <property type="entry name" value="PEPTIDASE_A1"/>
    <property type="match status" value="1"/>
</dbReference>
<accession>A0A9W9BV13</accession>
<dbReference type="InterPro" id="IPR002523">
    <property type="entry name" value="MgTranspt_CorA/ZnTranspt_ZntB"/>
</dbReference>
<evidence type="ECO:0000256" key="5">
    <source>
        <dbReference type="ARBA" id="ARBA00022750"/>
    </source>
</evidence>
<keyword evidence="4 12" id="KW-0812">Transmembrane</keyword>
<sequence length="1825" mass="204529">MASSFQRLTVGRNSVYKANGTKSYTHAMRKYGFHPTKPGPYFQAKVFRPQGKFGRVGGRMRAHYVLQKRATASADYGAQSKAAAPDDGTTAGEVPAEDIQNDSLYLCEVSIGTPAQKLYLDFDTGSSDLWVWSTELPKSVLSKANAANQQVAFDATKSSTFKKLSGETWKISYGDSSSASGDVGTDVLDLGGLKVENQAVELAKTLSQQFEEGNGSGLLGLAFSSINTVTPDPQKTPVDNIIAQKSAKEQLFTAYLGSWRDADEADKGESFYTFGFIDQDTLTATGASEPNYADVDNSQGFWQIQSTSASINGQTITRSGNTSIMDTGTTLCLVDDSLVEAVYNAIPGSQYDQNSQGYVFPSNTSADDLPDVQLAIGDSMVAFQKEDLGFADAGNGMVYGSIQSRGSMDMDIYGDAVLKAMYAIFDMNNGSPRFGWVQRTESNQNTTAPPSQPRLPGSSTLVQSTKVQIEEIYRLRHRDRLAQAIKDGNFSILDENQNIILPTLWAQVVSSPATLQVSLPPKILNPDIASRYPHVEEAPYVESIAPRLRRHSLSVVLPEDDAADQEVFDVLESASDSSNHGSGTEDESDLDSVSSGSEGSERAAREDVPDEPLRQVTVPTDEDGNNLAFKVKAATFTPPHQVTAHTDVNDQNNKRDPQEIAANAEHLNITKAVAVQSNGRMSLQIYVIPGPRTPLTNPDIDIRWFHLHAERLDFANFKDTCFGISGLSERLRSLVKQLLDKVEKETLKVFLGGMFIEPGTVLRADESERSDPQSVIFSCIPYFSLHAPAKKTPAAANRFSSRTLMQSYYPYEPVQERDAEQAYRVFGNERHNALIHVPNMWMLNIGSSVVATCGHEPLSKDLVQSIEVVEESCLREKGGRDGDDPTATIRLRDWGHRKLLYTLEECRSFLQMEQRLRELKWCSARTQSEKSLQLSWHTSAGTVKVTPGLWPGIAKQRDAIFIDLSLPSDGTDDSKIASHLQTPSPTLPLSIPFFRWPQALDTDKARTDVSVPNDSKWSTQCLESVEKAMLSAVLSSYGSYSAVEETFTTTAYYRGLAEETAEHAETGFQALHLAHERLRAIKSDFATVHEALVHRQQVVIAKRTLELSNTMKKTLVLFVGHVDEGTVLQKLWGATKSIAEIAKVTCERSPVKHNDSETTDKVRTSQSWCVRPDIEDPSFSASNPKVKRTFERCSKCSSNTMYSSSKTALSHLNKHLRFLDPATAEHVRPEQWLASYSQKELEMSMEGMGKILTVACQIAQRLFVQAEELSDGVRNEDGRMSTLYTFPRPLLSAFRQLLVFYFAIERSIFFTNKALDDRRLANETPEYIASLPFSPEGLQVIEAFGNGVQQALLLAREELCSMVKSKEPVEVFKRLSLSPEYVCGWLMRRLLVRPLEKSMTVSDMYREYLSTIQFQVNHRPGKRLLRSINLLQEEIAALQEVNTQQSKLISNYMSVLDDTTYEKDMPNRRAMFPYERMLLDSCRESLKLTDQEYRYLLARCGPLSDSTKQSLEINEEDHGKAIMVFTIVTVIFLPLSFVTSFLGMNTTDIRDMGSSSTLFWAIAIPLTALTMGSVLYIGYNGDDLRDAFSSVYRTVTGKQRRNTSARGISVAQRKLARRSAAGSSSTLDFSSLADEAEFANPRPDDYYSTTWRNGHHYPRRRDTLEVPTMHWQPYANAADPVIPEPRTGLRTEPLKYKDYAPAAPDTTVYEAIRLERPGPRTYHEAIMWDDRHTRRRYSPPTMPPSPPPPRRRRSDDEWYSSGRPMERSRARYDVPLPTYEWTKKSHRHHAPHEGRRRRRDEPDDWYDVRPTRFRHVPAPQDRYER</sequence>